<reference evidence="3 7" key="1">
    <citation type="submission" date="2018-08" db="EMBL/GenBank/DDBJ databases">
        <title>Draft genome of Streptococcus sp .nov. Z2.</title>
        <authorList>
            <person name="Tian Z."/>
        </authorList>
    </citation>
    <scope>NUCLEOTIDE SEQUENCE [LARGE SCALE GENOMIC DNA]</scope>
    <source>
        <strain evidence="3 7">Z2</strain>
    </source>
</reference>
<reference evidence="2" key="4">
    <citation type="journal article" date="2019" name="Int. J. Syst. Evol. Microbiol.">
        <title>Streptococcus chenjunshii sp. nov. isolated from feces of Tibetan antelopes.</title>
        <authorList>
            <person name="Tian Z."/>
            <person name="Lu S."/>
            <person name="Jin D."/>
            <person name="Yang J."/>
            <person name="Pu J."/>
            <person name="Lai X.H."/>
            <person name="Bai X.N."/>
            <person name="Wu X.M."/>
            <person name="Li J."/>
            <person name="Wang S."/>
            <person name="Xu J."/>
        </authorList>
    </citation>
    <scope>NUCLEOTIDE SEQUENCE</scope>
    <source>
        <strain evidence="2">Z15</strain>
    </source>
</reference>
<dbReference type="EMBL" id="QVQZ01000022">
    <property type="protein sequence ID" value="RFU52689.1"/>
    <property type="molecule type" value="Genomic_DNA"/>
</dbReference>
<dbReference type="SUPFAM" id="SSF55729">
    <property type="entry name" value="Acyl-CoA N-acyltransferases (Nat)"/>
    <property type="match status" value="1"/>
</dbReference>
<dbReference type="PROSITE" id="PS51186">
    <property type="entry name" value="GNAT"/>
    <property type="match status" value="1"/>
</dbReference>
<dbReference type="OrthoDB" id="66776at2"/>
<dbReference type="GO" id="GO:0016747">
    <property type="term" value="F:acyltransferase activity, transferring groups other than amino-acyl groups"/>
    <property type="evidence" value="ECO:0007669"/>
    <property type="project" value="InterPro"/>
</dbReference>
<evidence type="ECO:0000313" key="3">
    <source>
        <dbReference type="EMBL" id="RFU50455.1"/>
    </source>
</evidence>
<organism evidence="4 6">
    <name type="scientific">Streptococcus chenjunshii</name>
    <dbReference type="NCBI Taxonomy" id="2173853"/>
    <lineage>
        <taxon>Bacteria</taxon>
        <taxon>Bacillati</taxon>
        <taxon>Bacillota</taxon>
        <taxon>Bacilli</taxon>
        <taxon>Lactobacillales</taxon>
        <taxon>Streptococcaceae</taxon>
        <taxon>Streptococcus</taxon>
    </lineage>
</organism>
<dbReference type="Proteomes" id="UP000262901">
    <property type="component" value="Unassembled WGS sequence"/>
</dbReference>
<dbReference type="Pfam" id="PF00583">
    <property type="entry name" value="Acetyltransf_1"/>
    <property type="match status" value="1"/>
</dbReference>
<keyword evidence="4" id="KW-0808">Transferase</keyword>
<accession>A0A372KK80</accession>
<reference evidence="5" key="3">
    <citation type="submission" date="2018-08" db="EMBL/GenBank/DDBJ databases">
        <title>Streptococcus chenjunshii sp. nov., isolated from stools sample of the Tibetan antelope in the Qinghai-Tibet plateau, China.</title>
        <authorList>
            <person name="Tian Z."/>
        </authorList>
    </citation>
    <scope>NUCLEOTIDE SEQUENCE [LARGE SCALE GENOMIC DNA]</scope>
    <source>
        <strain evidence="5">Z15</strain>
    </source>
</reference>
<dbReference type="CDD" id="cd04301">
    <property type="entry name" value="NAT_SF"/>
    <property type="match status" value="1"/>
</dbReference>
<dbReference type="InterPro" id="IPR016181">
    <property type="entry name" value="Acyl_CoA_acyltransferase"/>
</dbReference>
<dbReference type="EMBL" id="QVQY01000026">
    <property type="protein sequence ID" value="RFU50455.1"/>
    <property type="molecule type" value="Genomic_DNA"/>
</dbReference>
<dbReference type="EMBL" id="CP031733">
    <property type="protein sequence ID" value="AXQ78258.1"/>
    <property type="molecule type" value="Genomic_DNA"/>
</dbReference>
<proteinExistence type="predicted"/>
<evidence type="ECO:0000313" key="7">
    <source>
        <dbReference type="Proteomes" id="UP000264056"/>
    </source>
</evidence>
<evidence type="ECO:0000313" key="4">
    <source>
        <dbReference type="EMBL" id="RFU52689.1"/>
    </source>
</evidence>
<evidence type="ECO:0000313" key="5">
    <source>
        <dbReference type="Proteomes" id="UP000246115"/>
    </source>
</evidence>
<gene>
    <name evidence="2" type="ORF">DDV21_003770</name>
    <name evidence="3" type="ORF">DDV22_08580</name>
    <name evidence="4" type="ORF">DDV23_08445</name>
</gene>
<dbReference type="RefSeq" id="WP_116878663.1">
    <property type="nucleotide sequence ID" value="NZ_CP031733.1"/>
</dbReference>
<dbReference type="Proteomes" id="UP000264056">
    <property type="component" value="Unassembled WGS sequence"/>
</dbReference>
<protein>
    <submittedName>
        <fullName evidence="4">GNAT family N-acetyltransferase</fullName>
    </submittedName>
</protein>
<dbReference type="AlphaFoldDB" id="A0A372KK80"/>
<dbReference type="Proteomes" id="UP000246115">
    <property type="component" value="Chromosome"/>
</dbReference>
<evidence type="ECO:0000313" key="2">
    <source>
        <dbReference type="EMBL" id="AXQ78258.1"/>
    </source>
</evidence>
<reference evidence="4 6" key="2">
    <citation type="submission" date="2018-08" db="EMBL/GenBank/DDBJ databases">
        <title>Draft genome of Streptococcus sp. nov. Z1.</title>
        <authorList>
            <person name="Tian Z."/>
        </authorList>
    </citation>
    <scope>NUCLEOTIDE SEQUENCE [LARGE SCALE GENOMIC DNA]</scope>
    <source>
        <strain evidence="4">Z1</strain>
        <strain evidence="6">Z1(2018)</strain>
    </source>
</reference>
<dbReference type="Gene3D" id="3.40.630.30">
    <property type="match status" value="1"/>
</dbReference>
<feature type="domain" description="N-acetyltransferase" evidence="1">
    <location>
        <begin position="1"/>
        <end position="156"/>
    </location>
</feature>
<evidence type="ECO:0000259" key="1">
    <source>
        <dbReference type="PROSITE" id="PS51186"/>
    </source>
</evidence>
<name>A0A372KK80_9STRE</name>
<dbReference type="InterPro" id="IPR000182">
    <property type="entry name" value="GNAT_dom"/>
</dbReference>
<sequence length="156" mass="17685">MDILSYRAADRNSILNYSLAPESLAFTRTPREALAYGRGRHGYYPYLCLADKQLVGFFVLDAGADKYRYTADSSGLLLRSFSVADPYRGKGYAKAILKQIPDFIAENFPQFKTVVLGVNKQNKIAVNLYRNHGFSETGRTYLNTKGRQLIMEMHLQ</sequence>
<accession>A0A346NB63</accession>
<dbReference type="KEGG" id="schj:DDV21_003770"/>
<evidence type="ECO:0000313" key="6">
    <source>
        <dbReference type="Proteomes" id="UP000262901"/>
    </source>
</evidence>
<keyword evidence="7" id="KW-1185">Reference proteome</keyword>